<reference evidence="2" key="2">
    <citation type="submission" date="2014-07" db="EMBL/GenBank/DDBJ databases">
        <authorList>
            <person name="Hull J."/>
        </authorList>
    </citation>
    <scope>NUCLEOTIDE SEQUENCE</scope>
</reference>
<reference evidence="2" key="1">
    <citation type="journal article" date="2014" name="PLoS ONE">
        <title>Transcriptome-Based Identification of ABC Transporters in the Western Tarnished Plant Bug Lygus hesperus.</title>
        <authorList>
            <person name="Hull J.J."/>
            <person name="Chaney K."/>
            <person name="Geib S.M."/>
            <person name="Fabrick J.A."/>
            <person name="Brent C.S."/>
            <person name="Walsh D."/>
            <person name="Lavine L.C."/>
        </authorList>
    </citation>
    <scope>NUCLEOTIDE SEQUENCE</scope>
</reference>
<sequence length="141" mass="16314">TNAHRHMNPDRICNVLLSPEAVSHLTKDIDIFESLKSNDDEIKIRAMKHIIVNAIMGERMPKAAMSVIKYTLNSRNHELFKLVLLFWECIERVDPNTGKLYPEMILVCNSIKNNLEHANEFVRGITLRFLSKIKEVEILES</sequence>
<dbReference type="PANTHER" id="PTHR10635">
    <property type="entry name" value="COATOMER SUBUNIT BETA"/>
    <property type="match status" value="1"/>
</dbReference>
<dbReference type="GO" id="GO:0030126">
    <property type="term" value="C:COPI vesicle coat"/>
    <property type="evidence" value="ECO:0007669"/>
    <property type="project" value="TreeGrafter"/>
</dbReference>
<accession>A0A0A9XL92</accession>
<feature type="non-terminal residue" evidence="2">
    <location>
        <position position="1"/>
    </location>
</feature>
<dbReference type="InterPro" id="IPR011989">
    <property type="entry name" value="ARM-like"/>
</dbReference>
<dbReference type="GO" id="GO:0006886">
    <property type="term" value="P:intracellular protein transport"/>
    <property type="evidence" value="ECO:0007669"/>
    <property type="project" value="InterPro"/>
</dbReference>
<feature type="domain" description="Clathrin/coatomer adaptor adaptin-like N-terminal" evidence="1">
    <location>
        <begin position="31"/>
        <end position="140"/>
    </location>
</feature>
<evidence type="ECO:0000313" key="2">
    <source>
        <dbReference type="EMBL" id="JAG20714.1"/>
    </source>
</evidence>
<dbReference type="InterPro" id="IPR016024">
    <property type="entry name" value="ARM-type_fold"/>
</dbReference>
<dbReference type="InterPro" id="IPR016460">
    <property type="entry name" value="COPB1"/>
</dbReference>
<proteinExistence type="predicted"/>
<protein>
    <submittedName>
        <fullName evidence="2">Coatomer subunit beta</fullName>
    </submittedName>
</protein>
<dbReference type="Gene3D" id="1.25.10.10">
    <property type="entry name" value="Leucine-rich Repeat Variant"/>
    <property type="match status" value="1"/>
</dbReference>
<dbReference type="AlphaFoldDB" id="A0A0A9XL92"/>
<dbReference type="InterPro" id="IPR002553">
    <property type="entry name" value="Clathrin/coatomer_adapt-like_N"/>
</dbReference>
<name>A0A0A9XL92_LYGHE</name>
<dbReference type="Pfam" id="PF01602">
    <property type="entry name" value="Adaptin_N"/>
    <property type="match status" value="1"/>
</dbReference>
<organism evidence="2">
    <name type="scientific">Lygus hesperus</name>
    <name type="common">Western plant bug</name>
    <dbReference type="NCBI Taxonomy" id="30085"/>
    <lineage>
        <taxon>Eukaryota</taxon>
        <taxon>Metazoa</taxon>
        <taxon>Ecdysozoa</taxon>
        <taxon>Arthropoda</taxon>
        <taxon>Hexapoda</taxon>
        <taxon>Insecta</taxon>
        <taxon>Pterygota</taxon>
        <taxon>Neoptera</taxon>
        <taxon>Paraneoptera</taxon>
        <taxon>Hemiptera</taxon>
        <taxon>Heteroptera</taxon>
        <taxon>Panheteroptera</taxon>
        <taxon>Cimicomorpha</taxon>
        <taxon>Miridae</taxon>
        <taxon>Mirini</taxon>
        <taxon>Lygus</taxon>
    </lineage>
</organism>
<dbReference type="SUPFAM" id="SSF48371">
    <property type="entry name" value="ARM repeat"/>
    <property type="match status" value="1"/>
</dbReference>
<gene>
    <name evidence="2" type="primary">COPB1</name>
    <name evidence="2" type="ORF">CM83_102489</name>
</gene>
<dbReference type="EMBL" id="GBHO01022890">
    <property type="protein sequence ID" value="JAG20714.1"/>
    <property type="molecule type" value="Transcribed_RNA"/>
</dbReference>
<dbReference type="GO" id="GO:0006891">
    <property type="term" value="P:intra-Golgi vesicle-mediated transport"/>
    <property type="evidence" value="ECO:0007669"/>
    <property type="project" value="TreeGrafter"/>
</dbReference>
<dbReference type="PANTHER" id="PTHR10635:SF0">
    <property type="entry name" value="COATOMER SUBUNIT BETA"/>
    <property type="match status" value="1"/>
</dbReference>
<evidence type="ECO:0000259" key="1">
    <source>
        <dbReference type="Pfam" id="PF01602"/>
    </source>
</evidence>
<dbReference type="GO" id="GO:0006888">
    <property type="term" value="P:endoplasmic reticulum to Golgi vesicle-mediated transport"/>
    <property type="evidence" value="ECO:0007669"/>
    <property type="project" value="TreeGrafter"/>
</dbReference>